<feature type="compositionally biased region" description="Low complexity" evidence="1">
    <location>
        <begin position="447"/>
        <end position="469"/>
    </location>
</feature>
<proteinExistence type="predicted"/>
<evidence type="ECO:0000313" key="4">
    <source>
        <dbReference type="Proteomes" id="UP000077521"/>
    </source>
</evidence>
<reference evidence="3" key="1">
    <citation type="submission" date="2016-04" db="EMBL/GenBank/DDBJ databases">
        <authorList>
            <person name="Nguyen H.D."/>
            <person name="Samba Siva P."/>
            <person name="Cullis J."/>
            <person name="Levesque C.A."/>
            <person name="Hambleton S."/>
        </authorList>
    </citation>
    <scope>NUCLEOTIDE SEQUENCE</scope>
    <source>
        <strain evidence="3">DAOMC 236416</strain>
    </source>
</reference>
<name>A0A177TM12_9BASI</name>
<keyword evidence="2" id="KW-1133">Transmembrane helix</keyword>
<feature type="compositionally biased region" description="Polar residues" evidence="1">
    <location>
        <begin position="282"/>
        <end position="298"/>
    </location>
</feature>
<keyword evidence="2" id="KW-0812">Transmembrane</keyword>
<feature type="compositionally biased region" description="Polar residues" evidence="1">
    <location>
        <begin position="306"/>
        <end position="318"/>
    </location>
</feature>
<feature type="region of interest" description="Disordered" evidence="1">
    <location>
        <begin position="545"/>
        <end position="633"/>
    </location>
</feature>
<keyword evidence="2" id="KW-0472">Membrane</keyword>
<reference evidence="3" key="2">
    <citation type="journal article" date="2019" name="IMA Fungus">
        <title>Genome sequencing and comparison of five Tilletia species to identify candidate genes for the detection of regulated species infecting wheat.</title>
        <authorList>
            <person name="Nguyen H.D.T."/>
            <person name="Sultana T."/>
            <person name="Kesanakurti P."/>
            <person name="Hambleton S."/>
        </authorList>
    </citation>
    <scope>NUCLEOTIDE SEQUENCE</scope>
    <source>
        <strain evidence="3">DAOMC 236416</strain>
    </source>
</reference>
<dbReference type="AlphaFoldDB" id="A0A177TM12"/>
<feature type="region of interest" description="Disordered" evidence="1">
    <location>
        <begin position="423"/>
        <end position="502"/>
    </location>
</feature>
<keyword evidence="4" id="KW-1185">Reference proteome</keyword>
<feature type="compositionally biased region" description="Polar residues" evidence="1">
    <location>
        <begin position="591"/>
        <end position="600"/>
    </location>
</feature>
<feature type="region of interest" description="Disordered" evidence="1">
    <location>
        <begin position="1"/>
        <end position="26"/>
    </location>
</feature>
<feature type="region of interest" description="Disordered" evidence="1">
    <location>
        <begin position="274"/>
        <end position="344"/>
    </location>
</feature>
<feature type="transmembrane region" description="Helical" evidence="2">
    <location>
        <begin position="38"/>
        <end position="58"/>
    </location>
</feature>
<organism evidence="3 4">
    <name type="scientific">Tilletia indica</name>
    <dbReference type="NCBI Taxonomy" id="43049"/>
    <lineage>
        <taxon>Eukaryota</taxon>
        <taxon>Fungi</taxon>
        <taxon>Dikarya</taxon>
        <taxon>Basidiomycota</taxon>
        <taxon>Ustilaginomycotina</taxon>
        <taxon>Exobasidiomycetes</taxon>
        <taxon>Tilletiales</taxon>
        <taxon>Tilletiaceae</taxon>
        <taxon>Tilletia</taxon>
    </lineage>
</organism>
<dbReference type="Proteomes" id="UP000077521">
    <property type="component" value="Unassembled WGS sequence"/>
</dbReference>
<evidence type="ECO:0000256" key="2">
    <source>
        <dbReference type="SAM" id="Phobius"/>
    </source>
</evidence>
<feature type="compositionally biased region" description="Gly residues" evidence="1">
    <location>
        <begin position="478"/>
        <end position="490"/>
    </location>
</feature>
<comment type="caution">
    <text evidence="3">The sequence shown here is derived from an EMBL/GenBank/DDBJ whole genome shotgun (WGS) entry which is preliminary data.</text>
</comment>
<protein>
    <submittedName>
        <fullName evidence="3">Uncharacterized protein</fullName>
    </submittedName>
</protein>
<sequence>MPHTQRSLLPQMSSSSTLSAAHARGLARRSSRSRSYRLLGTAIALSYTIALPLVASAVSSPRDATLPVRIAVTANRGHLISTPASRSSSSSEPGLVIRVCRVIMDRLENGGTALPRDPMSSISQSSILRRQIDNAAIDAKGPESDQPLYVGSTAFGPLILLIAGMGFAFVCAIFLLVIINCWNPNNSQTGRDRLRAQQDLRLRGAGRRSAVEPYVFGTTNSGASTPRYGGSAPVPAKVSRNDRRPPPRAGLNSSISSRTPLYASHLSQVSGSVASDRLFPSPGSQKGGHNSYMSSSSGPFGDSMAALSTETSSRQLHGSSAPHLPHMFGDRTSYRPSPLPQPPMQQMYEITPASPRGPRPATAAAFLQGQEPRTRTQSDIKASRSSTIGRGTDIYRNRGSRAFVPAVNPSAVAPAYPNWARDYSTGAHPLQGPPELRRHQTDPPPGSLSASRRNSMLSLSMGSNSNEGSVSPNHTGALLGGGAGGAGSGRGTSPDSASSSLVSTFSNGLTTGPLLPLGSSYLSSSNAGNAVPTGDLVGSGFFGSTGVPPVPQRRSPVSAGSGYGGPPPIPAQKSVYHTRPPPQNYLPPLEFTNSTRQNQGPAGPRALNAQGQAPVGRSGSSGAQQRYDDDLEAAGANVQSGLLASNQQGPGIGLAAARAGRYARRPGGPR</sequence>
<accession>A0A177TM12</accession>
<feature type="region of interest" description="Disordered" evidence="1">
    <location>
        <begin position="213"/>
        <end position="257"/>
    </location>
</feature>
<evidence type="ECO:0000256" key="1">
    <source>
        <dbReference type="SAM" id="MobiDB-lite"/>
    </source>
</evidence>
<dbReference type="EMBL" id="LWDF02000004">
    <property type="protein sequence ID" value="KAE8260752.1"/>
    <property type="molecule type" value="Genomic_DNA"/>
</dbReference>
<evidence type="ECO:0000313" key="3">
    <source>
        <dbReference type="EMBL" id="KAE8260752.1"/>
    </source>
</evidence>
<feature type="compositionally biased region" description="Polar residues" evidence="1">
    <location>
        <begin position="1"/>
        <end position="17"/>
    </location>
</feature>
<gene>
    <name evidence="3" type="ORF">A4X13_0g135</name>
</gene>
<feature type="transmembrane region" description="Helical" evidence="2">
    <location>
        <begin position="158"/>
        <end position="182"/>
    </location>
</feature>